<evidence type="ECO:0000256" key="3">
    <source>
        <dbReference type="ARBA" id="ARBA00012239"/>
    </source>
</evidence>
<dbReference type="InterPro" id="IPR010970">
    <property type="entry name" value="Cys_dSase_SufS"/>
</dbReference>
<dbReference type="PANTHER" id="PTHR43586">
    <property type="entry name" value="CYSTEINE DESULFURASE"/>
    <property type="match status" value="1"/>
</dbReference>
<evidence type="ECO:0000313" key="9">
    <source>
        <dbReference type="Proteomes" id="UP000767291"/>
    </source>
</evidence>
<comment type="caution">
    <text evidence="8">The sequence shown here is derived from an EMBL/GenBank/DDBJ whole genome shotgun (WGS) entry which is preliminary data.</text>
</comment>
<accession>A0ABS4E7U3</accession>
<dbReference type="Gene3D" id="3.40.640.10">
    <property type="entry name" value="Type I PLP-dependent aspartate aminotransferase-like (Major domain)"/>
    <property type="match status" value="1"/>
</dbReference>
<evidence type="ECO:0000256" key="6">
    <source>
        <dbReference type="ARBA" id="ARBA00050776"/>
    </source>
</evidence>
<comment type="catalytic activity">
    <reaction evidence="6">
        <text>(sulfur carrier)-H + L-cysteine = (sulfur carrier)-SH + L-alanine</text>
        <dbReference type="Rhea" id="RHEA:43892"/>
        <dbReference type="Rhea" id="RHEA-COMP:14737"/>
        <dbReference type="Rhea" id="RHEA-COMP:14739"/>
        <dbReference type="ChEBI" id="CHEBI:29917"/>
        <dbReference type="ChEBI" id="CHEBI:35235"/>
        <dbReference type="ChEBI" id="CHEBI:57972"/>
        <dbReference type="ChEBI" id="CHEBI:64428"/>
        <dbReference type="EC" id="2.8.1.7"/>
    </reaction>
</comment>
<evidence type="ECO:0000256" key="4">
    <source>
        <dbReference type="ARBA" id="ARBA00022679"/>
    </source>
</evidence>
<feature type="domain" description="Aminotransferase class V" evidence="7">
    <location>
        <begin position="21"/>
        <end position="392"/>
    </location>
</feature>
<dbReference type="GO" id="GO:0031071">
    <property type="term" value="F:cysteine desulfurase activity"/>
    <property type="evidence" value="ECO:0007669"/>
    <property type="project" value="UniProtKB-EC"/>
</dbReference>
<name>A0ABS4E7U3_9FIRM</name>
<protein>
    <recommendedName>
        <fullName evidence="3">cysteine desulfurase</fullName>
        <ecNumber evidence="3">2.8.1.7</ecNumber>
    </recommendedName>
</protein>
<proteinExistence type="inferred from homology"/>
<evidence type="ECO:0000256" key="2">
    <source>
        <dbReference type="ARBA" id="ARBA00010447"/>
    </source>
</evidence>
<dbReference type="EC" id="2.8.1.7" evidence="3"/>
<dbReference type="RefSeq" id="WP_209455599.1">
    <property type="nucleotide sequence ID" value="NZ_BAAACS010000017.1"/>
</dbReference>
<keyword evidence="8" id="KW-0456">Lyase</keyword>
<comment type="cofactor">
    <cofactor evidence="1">
        <name>pyridoxal 5'-phosphate</name>
        <dbReference type="ChEBI" id="CHEBI:597326"/>
    </cofactor>
</comment>
<sequence length="407" mass="45865">MRNYKKDFPILMESENQKKLVYLDNAATTQKPTYVTDAILDYYNGYNANPHRGSYSISVKATEAMENVRSKVKSFLKIEDKTGEVIFTKNATEALNLVSQSYGRSFVEKGDEVLITIQEHHSNLVTWQQVAKEKGATLKYIYLNEDGTIDMKDFLNKISEKTKVVAITQVSNVLGFINPIEEVLKISKEYGAITVVDGTQAVPHMSVDLSKLDPDFYVFSGHKLLAPMGVGVLYGRREYLNKMPPFLYGGDMIEYVEEQSTEFAAIPSKFEAGTQNVEAIIGLGAAIDYLEKIGMDEVQTHEQKLTTYAIEQLKKLPYIKIVGSENEKRIGVIPFEVLDVHPHDVASILDQDGICIRAGSHCAQPLLNHMGYRAVCRASFYIYNTIEEIDYFVEKLQGVRRCLGYES</sequence>
<comment type="similarity">
    <text evidence="2">Belongs to the class-V pyridoxal-phosphate-dependent aminotransferase family. Csd subfamily.</text>
</comment>
<dbReference type="InterPro" id="IPR015421">
    <property type="entry name" value="PyrdxlP-dep_Trfase_major"/>
</dbReference>
<dbReference type="GO" id="GO:0009000">
    <property type="term" value="F:selenocysteine lyase activity"/>
    <property type="evidence" value="ECO:0007669"/>
    <property type="project" value="UniProtKB-EC"/>
</dbReference>
<dbReference type="Gene3D" id="3.90.1150.10">
    <property type="entry name" value="Aspartate Aminotransferase, domain 1"/>
    <property type="match status" value="1"/>
</dbReference>
<keyword evidence="5" id="KW-0663">Pyridoxal phosphate</keyword>
<dbReference type="Proteomes" id="UP000767291">
    <property type="component" value="Unassembled WGS sequence"/>
</dbReference>
<keyword evidence="4 8" id="KW-0808">Transferase</keyword>
<dbReference type="EMBL" id="JAGGJX010000001">
    <property type="protein sequence ID" value="MBP1854006.1"/>
    <property type="molecule type" value="Genomic_DNA"/>
</dbReference>
<dbReference type="InterPro" id="IPR000192">
    <property type="entry name" value="Aminotrans_V_dom"/>
</dbReference>
<dbReference type="InterPro" id="IPR015422">
    <property type="entry name" value="PyrdxlP-dep_Trfase_small"/>
</dbReference>
<reference evidence="8 9" key="1">
    <citation type="submission" date="2021-03" db="EMBL/GenBank/DDBJ databases">
        <title>Genomic Encyclopedia of Type Strains, Phase IV (KMG-IV): sequencing the most valuable type-strain genomes for metagenomic binning, comparative biology and taxonomic classification.</title>
        <authorList>
            <person name="Goeker M."/>
        </authorList>
    </citation>
    <scope>NUCLEOTIDE SEQUENCE [LARGE SCALE GENOMIC DNA]</scope>
    <source>
        <strain evidence="8 9">DSM 1289</strain>
    </source>
</reference>
<evidence type="ECO:0000256" key="5">
    <source>
        <dbReference type="ARBA" id="ARBA00022898"/>
    </source>
</evidence>
<dbReference type="PIRSF" id="PIRSF005572">
    <property type="entry name" value="NifS"/>
    <property type="match status" value="1"/>
</dbReference>
<dbReference type="InterPro" id="IPR016454">
    <property type="entry name" value="Cysteine_dSase"/>
</dbReference>
<gene>
    <name evidence="8" type="ORF">J2Z43_000396</name>
</gene>
<dbReference type="Pfam" id="PF00266">
    <property type="entry name" value="Aminotran_5"/>
    <property type="match status" value="1"/>
</dbReference>
<evidence type="ECO:0000259" key="7">
    <source>
        <dbReference type="Pfam" id="PF00266"/>
    </source>
</evidence>
<organism evidence="8 9">
    <name type="scientific">Metaclostridioides mangenotii</name>
    <dbReference type="NCBI Taxonomy" id="1540"/>
    <lineage>
        <taxon>Bacteria</taxon>
        <taxon>Bacillati</taxon>
        <taxon>Bacillota</taxon>
        <taxon>Clostridia</taxon>
        <taxon>Peptostreptococcales</taxon>
        <taxon>Peptostreptococcaceae</taxon>
        <taxon>Metaclostridioides</taxon>
    </lineage>
</organism>
<evidence type="ECO:0000256" key="1">
    <source>
        <dbReference type="ARBA" id="ARBA00001933"/>
    </source>
</evidence>
<dbReference type="InterPro" id="IPR015424">
    <property type="entry name" value="PyrdxlP-dep_Trfase"/>
</dbReference>
<dbReference type="NCBIfam" id="TIGR01979">
    <property type="entry name" value="sufS"/>
    <property type="match status" value="1"/>
</dbReference>
<dbReference type="CDD" id="cd06453">
    <property type="entry name" value="SufS_like"/>
    <property type="match status" value="1"/>
</dbReference>
<dbReference type="PANTHER" id="PTHR43586:SF8">
    <property type="entry name" value="CYSTEINE DESULFURASE 1, CHLOROPLASTIC"/>
    <property type="match status" value="1"/>
</dbReference>
<dbReference type="SUPFAM" id="SSF53383">
    <property type="entry name" value="PLP-dependent transferases"/>
    <property type="match status" value="1"/>
</dbReference>
<keyword evidence="9" id="KW-1185">Reference proteome</keyword>
<evidence type="ECO:0000313" key="8">
    <source>
        <dbReference type="EMBL" id="MBP1854006.1"/>
    </source>
</evidence>